<evidence type="ECO:0000313" key="1">
    <source>
        <dbReference type="EMBL" id="MCI61934.1"/>
    </source>
</evidence>
<dbReference type="EMBL" id="LXQA010609318">
    <property type="protein sequence ID" value="MCI61934.1"/>
    <property type="molecule type" value="Genomic_DNA"/>
</dbReference>
<keyword evidence="2" id="KW-1185">Reference proteome</keyword>
<accession>A0A392TMU2</accession>
<name>A0A392TMU2_9FABA</name>
<protein>
    <submittedName>
        <fullName evidence="1">Uncharacterized protein</fullName>
    </submittedName>
</protein>
<sequence>MAPKHRVRSVSSHKDFVEYSDLVPRGRWHFDDDRRRP</sequence>
<evidence type="ECO:0000313" key="2">
    <source>
        <dbReference type="Proteomes" id="UP000265520"/>
    </source>
</evidence>
<feature type="non-terminal residue" evidence="1">
    <location>
        <position position="37"/>
    </location>
</feature>
<comment type="caution">
    <text evidence="1">The sequence shown here is derived from an EMBL/GenBank/DDBJ whole genome shotgun (WGS) entry which is preliminary data.</text>
</comment>
<proteinExistence type="predicted"/>
<dbReference type="Proteomes" id="UP000265520">
    <property type="component" value="Unassembled WGS sequence"/>
</dbReference>
<reference evidence="1 2" key="1">
    <citation type="journal article" date="2018" name="Front. Plant Sci.">
        <title>Red Clover (Trifolium pratense) and Zigzag Clover (T. medium) - A Picture of Genomic Similarities and Differences.</title>
        <authorList>
            <person name="Dluhosova J."/>
            <person name="Istvanek J."/>
            <person name="Nedelnik J."/>
            <person name="Repkova J."/>
        </authorList>
    </citation>
    <scope>NUCLEOTIDE SEQUENCE [LARGE SCALE GENOMIC DNA]</scope>
    <source>
        <strain evidence="2">cv. 10/8</strain>
        <tissue evidence="1">Leaf</tissue>
    </source>
</reference>
<organism evidence="1 2">
    <name type="scientific">Trifolium medium</name>
    <dbReference type="NCBI Taxonomy" id="97028"/>
    <lineage>
        <taxon>Eukaryota</taxon>
        <taxon>Viridiplantae</taxon>
        <taxon>Streptophyta</taxon>
        <taxon>Embryophyta</taxon>
        <taxon>Tracheophyta</taxon>
        <taxon>Spermatophyta</taxon>
        <taxon>Magnoliopsida</taxon>
        <taxon>eudicotyledons</taxon>
        <taxon>Gunneridae</taxon>
        <taxon>Pentapetalae</taxon>
        <taxon>rosids</taxon>
        <taxon>fabids</taxon>
        <taxon>Fabales</taxon>
        <taxon>Fabaceae</taxon>
        <taxon>Papilionoideae</taxon>
        <taxon>50 kb inversion clade</taxon>
        <taxon>NPAAA clade</taxon>
        <taxon>Hologalegina</taxon>
        <taxon>IRL clade</taxon>
        <taxon>Trifolieae</taxon>
        <taxon>Trifolium</taxon>
    </lineage>
</organism>
<dbReference type="AlphaFoldDB" id="A0A392TMU2"/>